<comment type="caution">
    <text evidence="7">The sequence shown here is derived from an EMBL/GenBank/DDBJ whole genome shotgun (WGS) entry which is preliminary data.</text>
</comment>
<dbReference type="EC" id="3.1.1.-" evidence="4"/>
<sequence length="624" mass="68554">MAYSVLILFGTVSILSVASSFSEYAPPPTIVNTTSGPVRGEAIVLNTNKTLVQYLGIPFAKAGRFEAPQSPTPWKDTKNTTSFGQACPQNPSSIVNSTEKDTAEDCLNLNVFIPRDKETEKGLKLSVMVWIYGGGFSVGSAAYHVYNGQYLATEGQVIVVTFNYRLGVLGFLSTGSEEIPGNFGLLDQVKALQWVQQNIERFGGNPKNVTIFGHSAGAASVALHMLSPLSYGLYHKVIIQSGSAAATFGANEKKTAKELASALAAYVGCSMSELRKCLLKKKVTEILKAQRNITGDLLSDKPLLLPVVDNHFLHDLPYNLLVNGKLNQTVPAMIGVTRNEGGFFVLPVKGVTPGIPNIDKGINQTAFDNLVRYGQHWTYNQTQKVVESVIFQYTDWVNQTDPLVRFRQKYMDVITDSLFKAPAVRSAHIFVKNKLKDTFFYCFDHVKSKFPTWAGVFHGSDLIYVFGHPFAKYNKSVSEPNQTAEIIFSKKVITFWSNFAKAGKPAPDDKWPVYTLEKEQYISLSPASSIQAKMLPEKMAFWNLLVPSLTEPQPTLAPLTPTSPVTSRPPGQAAAVADKKTEYALIGVVVVLGVLLLVLLVVVWRYRRKLGDAISEPGPTTRLI</sequence>
<evidence type="ECO:0000313" key="8">
    <source>
        <dbReference type="Proteomes" id="UP000275408"/>
    </source>
</evidence>
<dbReference type="EMBL" id="RCHS01003884">
    <property type="protein sequence ID" value="RMX39043.1"/>
    <property type="molecule type" value="Genomic_DNA"/>
</dbReference>
<dbReference type="SUPFAM" id="SSF53474">
    <property type="entry name" value="alpha/beta-Hydrolases"/>
    <property type="match status" value="1"/>
</dbReference>
<dbReference type="Proteomes" id="UP000275408">
    <property type="component" value="Unassembled WGS sequence"/>
</dbReference>
<dbReference type="InterPro" id="IPR029058">
    <property type="entry name" value="AB_hydrolase_fold"/>
</dbReference>
<keyword evidence="4" id="KW-0732">Signal</keyword>
<keyword evidence="8" id="KW-1185">Reference proteome</keyword>
<evidence type="ECO:0000256" key="3">
    <source>
        <dbReference type="PIRSR" id="PIRSR600997-1"/>
    </source>
</evidence>
<organism evidence="7 8">
    <name type="scientific">Pocillopora damicornis</name>
    <name type="common">Cauliflower coral</name>
    <name type="synonym">Millepora damicornis</name>
    <dbReference type="NCBI Taxonomy" id="46731"/>
    <lineage>
        <taxon>Eukaryota</taxon>
        <taxon>Metazoa</taxon>
        <taxon>Cnidaria</taxon>
        <taxon>Anthozoa</taxon>
        <taxon>Hexacorallia</taxon>
        <taxon>Scleractinia</taxon>
        <taxon>Astrocoeniina</taxon>
        <taxon>Pocilloporidae</taxon>
        <taxon>Pocillopora</taxon>
    </lineage>
</organism>
<gene>
    <name evidence="7" type="ORF">pdam_00017597</name>
</gene>
<feature type="transmembrane region" description="Helical" evidence="5">
    <location>
        <begin position="583"/>
        <end position="604"/>
    </location>
</feature>
<dbReference type="FunFam" id="3.40.50.1820:FF:000128">
    <property type="entry name" value="Carboxylic ester hydrolase"/>
    <property type="match status" value="1"/>
</dbReference>
<dbReference type="PANTHER" id="PTHR43903">
    <property type="entry name" value="NEUROLIGIN"/>
    <property type="match status" value="1"/>
</dbReference>
<dbReference type="Pfam" id="PF00135">
    <property type="entry name" value="COesterase"/>
    <property type="match status" value="1"/>
</dbReference>
<dbReference type="InterPro" id="IPR019826">
    <property type="entry name" value="Carboxylesterase_B_AS"/>
</dbReference>
<reference evidence="7 8" key="1">
    <citation type="journal article" date="2018" name="Sci. Rep.">
        <title>Comparative analysis of the Pocillopora damicornis genome highlights role of immune system in coral evolution.</title>
        <authorList>
            <person name="Cunning R."/>
            <person name="Bay R.A."/>
            <person name="Gillette P."/>
            <person name="Baker A.C."/>
            <person name="Traylor-Knowles N."/>
        </authorList>
    </citation>
    <scope>NUCLEOTIDE SEQUENCE [LARGE SCALE GENOMIC DNA]</scope>
    <source>
        <strain evidence="7">RSMAS</strain>
        <tissue evidence="7">Whole animal</tissue>
    </source>
</reference>
<evidence type="ECO:0000259" key="6">
    <source>
        <dbReference type="Pfam" id="PF00135"/>
    </source>
</evidence>
<dbReference type="InterPro" id="IPR002018">
    <property type="entry name" value="CarbesteraseB"/>
</dbReference>
<feature type="signal peptide" evidence="4">
    <location>
        <begin position="1"/>
        <end position="20"/>
    </location>
</feature>
<dbReference type="PROSITE" id="PS00122">
    <property type="entry name" value="CARBOXYLESTERASE_B_1"/>
    <property type="match status" value="1"/>
</dbReference>
<dbReference type="OrthoDB" id="19653at2759"/>
<dbReference type="Gene3D" id="3.40.50.1820">
    <property type="entry name" value="alpha/beta hydrolase"/>
    <property type="match status" value="1"/>
</dbReference>
<dbReference type="InterPro" id="IPR000997">
    <property type="entry name" value="Cholinesterase"/>
</dbReference>
<dbReference type="OMA" id="NTQIVEC"/>
<proteinExistence type="inferred from homology"/>
<name>A0A3M6TCF9_POCDA</name>
<comment type="similarity">
    <text evidence="1 4">Belongs to the type-B carboxylesterase/lipase family.</text>
</comment>
<evidence type="ECO:0000256" key="5">
    <source>
        <dbReference type="SAM" id="Phobius"/>
    </source>
</evidence>
<feature type="active site" description="Acyl-ester intermediate" evidence="3">
    <location>
        <position position="215"/>
    </location>
</feature>
<evidence type="ECO:0000256" key="4">
    <source>
        <dbReference type="RuleBase" id="RU361235"/>
    </source>
</evidence>
<feature type="active site" description="Charge relay system" evidence="3">
    <location>
        <position position="340"/>
    </location>
</feature>
<keyword evidence="5" id="KW-0812">Transmembrane</keyword>
<evidence type="ECO:0000256" key="1">
    <source>
        <dbReference type="ARBA" id="ARBA00005964"/>
    </source>
</evidence>
<feature type="active site" description="Charge relay system" evidence="3">
    <location>
        <position position="458"/>
    </location>
</feature>
<dbReference type="PRINTS" id="PR00878">
    <property type="entry name" value="CHOLNESTRASE"/>
</dbReference>
<feature type="domain" description="Carboxylesterase type B" evidence="6">
    <location>
        <begin position="29"/>
        <end position="542"/>
    </location>
</feature>
<keyword evidence="2 4" id="KW-0378">Hydrolase</keyword>
<keyword evidence="5" id="KW-1133">Transmembrane helix</keyword>
<evidence type="ECO:0000256" key="2">
    <source>
        <dbReference type="ARBA" id="ARBA00022801"/>
    </source>
</evidence>
<evidence type="ECO:0000313" key="7">
    <source>
        <dbReference type="EMBL" id="RMX39043.1"/>
    </source>
</evidence>
<dbReference type="AlphaFoldDB" id="A0A3M6TCF9"/>
<dbReference type="GO" id="GO:0004104">
    <property type="term" value="F:cholinesterase activity"/>
    <property type="evidence" value="ECO:0007669"/>
    <property type="project" value="InterPro"/>
</dbReference>
<protein>
    <recommendedName>
        <fullName evidence="4">Carboxylic ester hydrolase</fullName>
        <ecNumber evidence="4">3.1.1.-</ecNumber>
    </recommendedName>
</protein>
<keyword evidence="5" id="KW-0472">Membrane</keyword>
<feature type="chain" id="PRO_5017852139" description="Carboxylic ester hydrolase" evidence="4">
    <location>
        <begin position="21"/>
        <end position="624"/>
    </location>
</feature>
<accession>A0A3M6TCF9</accession>
<dbReference type="InterPro" id="IPR051093">
    <property type="entry name" value="Neuroligin/BSAL"/>
</dbReference>
<dbReference type="STRING" id="46731.A0A3M6TCF9"/>